<dbReference type="Proteomes" id="UP000637788">
    <property type="component" value="Unassembled WGS sequence"/>
</dbReference>
<dbReference type="InterPro" id="IPR036890">
    <property type="entry name" value="HATPase_C_sf"/>
</dbReference>
<gene>
    <name evidence="1" type="ORF">GCM10010094_09050</name>
</gene>
<proteinExistence type="predicted"/>
<protein>
    <recommendedName>
        <fullName evidence="3">Regulatory protein</fullName>
    </recommendedName>
</protein>
<comment type="caution">
    <text evidence="1">The sequence shown here is derived from an EMBL/GenBank/DDBJ whole genome shotgun (WGS) entry which is preliminary data.</text>
</comment>
<organism evidence="1 2">
    <name type="scientific">Streptomyces flaveus</name>
    <dbReference type="NCBI Taxonomy" id="66370"/>
    <lineage>
        <taxon>Bacteria</taxon>
        <taxon>Bacillati</taxon>
        <taxon>Actinomycetota</taxon>
        <taxon>Actinomycetes</taxon>
        <taxon>Kitasatosporales</taxon>
        <taxon>Streptomycetaceae</taxon>
        <taxon>Streptomyces</taxon>
        <taxon>Streptomyces aurantiacus group</taxon>
    </lineage>
</organism>
<name>A0A917QHI3_9ACTN</name>
<evidence type="ECO:0000313" key="2">
    <source>
        <dbReference type="Proteomes" id="UP000637788"/>
    </source>
</evidence>
<dbReference type="AlphaFoldDB" id="A0A917QHI3"/>
<keyword evidence="2" id="KW-1185">Reference proteome</keyword>
<reference evidence="1" key="2">
    <citation type="submission" date="2020-09" db="EMBL/GenBank/DDBJ databases">
        <authorList>
            <person name="Sun Q."/>
            <person name="Ohkuma M."/>
        </authorList>
    </citation>
    <scope>NUCLEOTIDE SEQUENCE</scope>
    <source>
        <strain evidence="1">JCM 3035</strain>
    </source>
</reference>
<reference evidence="1" key="1">
    <citation type="journal article" date="2014" name="Int. J. Syst. Evol. Microbiol.">
        <title>Complete genome sequence of Corynebacterium casei LMG S-19264T (=DSM 44701T), isolated from a smear-ripened cheese.</title>
        <authorList>
            <consortium name="US DOE Joint Genome Institute (JGI-PGF)"/>
            <person name="Walter F."/>
            <person name="Albersmeier A."/>
            <person name="Kalinowski J."/>
            <person name="Ruckert C."/>
        </authorList>
    </citation>
    <scope>NUCLEOTIDE SEQUENCE</scope>
    <source>
        <strain evidence="1">JCM 3035</strain>
    </source>
</reference>
<sequence>MSATAVSVCSVLNDVSVATPSPSPDTLAYSLTLPADLTSPRIARATTRAVLQLHRLEDVTDAAVQVVGELAACACRFTSGAEVYLSLRCREEALRVVFYDGHPRHTHPRLAAACDARRRAALRVLGCVVRACEGEWGFGEAWEPGGGTRMWAVLPWRGARGYAGVGGEVG</sequence>
<dbReference type="Gene3D" id="3.30.565.10">
    <property type="entry name" value="Histidine kinase-like ATPase, C-terminal domain"/>
    <property type="match status" value="1"/>
</dbReference>
<accession>A0A917QHI3</accession>
<evidence type="ECO:0008006" key="3">
    <source>
        <dbReference type="Google" id="ProtNLM"/>
    </source>
</evidence>
<evidence type="ECO:0000313" key="1">
    <source>
        <dbReference type="EMBL" id="GGK51030.1"/>
    </source>
</evidence>
<dbReference type="EMBL" id="BMPQ01000002">
    <property type="protein sequence ID" value="GGK51030.1"/>
    <property type="molecule type" value="Genomic_DNA"/>
</dbReference>